<proteinExistence type="predicted"/>
<keyword evidence="2" id="KW-0812">Transmembrane</keyword>
<organism evidence="3">
    <name type="scientific">Ganoderma boninense</name>
    <dbReference type="NCBI Taxonomy" id="34458"/>
    <lineage>
        <taxon>Eukaryota</taxon>
        <taxon>Fungi</taxon>
        <taxon>Dikarya</taxon>
        <taxon>Basidiomycota</taxon>
        <taxon>Agaricomycotina</taxon>
        <taxon>Agaricomycetes</taxon>
        <taxon>Polyporales</taxon>
        <taxon>Polyporaceae</taxon>
        <taxon>Ganoderma</taxon>
    </lineage>
</organism>
<feature type="region of interest" description="Disordered" evidence="1">
    <location>
        <begin position="58"/>
        <end position="80"/>
    </location>
</feature>
<evidence type="ECO:0000256" key="1">
    <source>
        <dbReference type="SAM" id="MobiDB-lite"/>
    </source>
</evidence>
<feature type="transmembrane region" description="Helical" evidence="2">
    <location>
        <begin position="6"/>
        <end position="24"/>
    </location>
</feature>
<sequence>MIVLALCYGLLFLTFIGAIVFIFFRRRRRAVAHAPASGPPAPATTSTLAGAVHVLEKDGHPLEKDSGESDGDGDGFDETNKTMTIAHAGAQECKGSPASDGTPGTKRYYTCDEPSGDWTTMTPVLPRSLRYSSRTWTQTQMSLPYPGPGNVSELSVAQRERETSQVLVWLPSFQSNVGGGTREGCRAPVL</sequence>
<dbReference type="EMBL" id="LR724790">
    <property type="protein sequence ID" value="VWO95406.1"/>
    <property type="molecule type" value="Genomic_DNA"/>
</dbReference>
<reference evidence="3" key="1">
    <citation type="submission" date="2019-10" db="EMBL/GenBank/DDBJ databases">
        <authorList>
            <person name="Nor Muhammad N."/>
        </authorList>
    </citation>
    <scope>NUCLEOTIDE SEQUENCE</scope>
</reference>
<dbReference type="AlphaFoldDB" id="A0A5K1JWA7"/>
<protein>
    <submittedName>
        <fullName evidence="3">Alcohol oxidase</fullName>
    </submittedName>
</protein>
<feature type="compositionally biased region" description="Acidic residues" evidence="1">
    <location>
        <begin position="68"/>
        <end position="77"/>
    </location>
</feature>
<evidence type="ECO:0000313" key="3">
    <source>
        <dbReference type="EMBL" id="VWO95406.1"/>
    </source>
</evidence>
<feature type="compositionally biased region" description="Basic and acidic residues" evidence="1">
    <location>
        <begin position="58"/>
        <end position="67"/>
    </location>
</feature>
<keyword evidence="2" id="KW-1133">Transmembrane helix</keyword>
<name>A0A5K1JWA7_9APHY</name>
<accession>A0A5K1JWA7</accession>
<keyword evidence="2" id="KW-0472">Membrane</keyword>
<evidence type="ECO:0000256" key="2">
    <source>
        <dbReference type="SAM" id="Phobius"/>
    </source>
</evidence>
<gene>
    <name evidence="3" type="primary">Q9P304</name>
</gene>